<gene>
    <name evidence="1" type="ORF">glt_00949</name>
</gene>
<proteinExistence type="predicted"/>
<protein>
    <submittedName>
        <fullName evidence="1">Uncharacterized protein</fullName>
    </submittedName>
</protein>
<sequence>MYWILNGSPYSDETDEIAGWFNWDIDFYDFPRFRDVQVKKDRPIIKVTTRTGGGNREEYEEHNNYLTTLEGYSGDKDASWDRTYAIFYYSIPERSIDKWREFMKKIET</sequence>
<accession>M1PY92</accession>
<reference evidence="1 2" key="1">
    <citation type="submission" date="2012-10" db="EMBL/GenBank/DDBJ databases">
        <title>Complete genome sequence of Moumouvirus goulette.</title>
        <authorList>
            <person name="Fournous G."/>
            <person name="Bougalmi M."/>
            <person name="Colson P."/>
        </authorList>
    </citation>
    <scope>NUCLEOTIDE SEQUENCE [LARGE SCALE GENOMIC DNA]</scope>
</reference>
<evidence type="ECO:0000313" key="2">
    <source>
        <dbReference type="Proteomes" id="UP000241071"/>
    </source>
</evidence>
<organism evidence="1 2">
    <name type="scientific">Moumouvirus goulette</name>
    <dbReference type="NCBI Taxonomy" id="1247379"/>
    <lineage>
        <taxon>Viruses</taxon>
        <taxon>Varidnaviria</taxon>
        <taxon>Bamfordvirae</taxon>
        <taxon>Nucleocytoviricota</taxon>
        <taxon>Megaviricetes</taxon>
        <taxon>Imitervirales</taxon>
        <taxon>Mimiviridae</taxon>
        <taxon>Megamimivirinae</taxon>
        <taxon>Moumouvirus</taxon>
        <taxon>Moumouvirus goulettemassiliense</taxon>
    </lineage>
</organism>
<keyword evidence="2" id="KW-1185">Reference proteome</keyword>
<dbReference type="Proteomes" id="UP000241071">
    <property type="component" value="Segment"/>
</dbReference>
<name>M1PY92_9VIRU</name>
<dbReference type="EMBL" id="KC008572">
    <property type="protein sequence ID" value="AGF85752.1"/>
    <property type="molecule type" value="Genomic_DNA"/>
</dbReference>
<evidence type="ECO:0000313" key="1">
    <source>
        <dbReference type="EMBL" id="AGF85752.1"/>
    </source>
</evidence>